<feature type="non-terminal residue" evidence="1">
    <location>
        <position position="89"/>
    </location>
</feature>
<protein>
    <submittedName>
        <fullName evidence="1">Bifunctional (P)ppGpp synthetase/guanosine-3',5'-bis(Diphosphate) 3'-pyrophosphohydrolase</fullName>
    </submittedName>
</protein>
<evidence type="ECO:0000313" key="1">
    <source>
        <dbReference type="EMBL" id="MRU22666.1"/>
    </source>
</evidence>
<reference evidence="1" key="1">
    <citation type="submission" date="2019-05" db="EMBL/GenBank/DDBJ databases">
        <authorList>
            <person name="Castillo A."/>
            <person name="Giampetruzzi A."/>
            <person name="Landa B."/>
            <person name="Saponari M."/>
            <person name="Almeida R.P.P."/>
            <person name="Moralejo E."/>
            <person name="Marco-Noales E."/>
            <person name="Velasco-Amo M.P."/>
            <person name="Roman-Ecija M."/>
            <person name="Navarro I."/>
            <person name="Monterde A."/>
            <person name="Barbe S."/>
        </authorList>
    </citation>
    <scope>NUCLEOTIDE SEQUENCE</scope>
    <source>
        <strain evidence="1">XYL1981</strain>
    </source>
</reference>
<evidence type="ECO:0000313" key="2">
    <source>
        <dbReference type="Proteomes" id="UP000474061"/>
    </source>
</evidence>
<comment type="caution">
    <text evidence="1">The sequence shown here is derived from an EMBL/GenBank/DDBJ whole genome shotgun (WGS) entry which is preliminary data.</text>
</comment>
<name>A0A9Q4ME15_XYLFS</name>
<dbReference type="EMBL" id="VDCJ01000159">
    <property type="protein sequence ID" value="MRU22666.1"/>
    <property type="molecule type" value="Genomic_DNA"/>
</dbReference>
<organism evidence="1 2">
    <name type="scientific">Xylella fastidiosa subsp. multiplex</name>
    <dbReference type="NCBI Taxonomy" id="644357"/>
    <lineage>
        <taxon>Bacteria</taxon>
        <taxon>Pseudomonadati</taxon>
        <taxon>Pseudomonadota</taxon>
        <taxon>Gammaproteobacteria</taxon>
        <taxon>Lysobacterales</taxon>
        <taxon>Lysobacteraceae</taxon>
        <taxon>Xylella</taxon>
    </lineage>
</organism>
<gene>
    <name evidence="1" type="ORF">FG476_00680</name>
</gene>
<sequence>GFLASRRSRDKVRALFNKIERARNVQVGKESLDRELKRGGQQHVDLSPIARRFHADSVDDLYVPIALGNLGPNQVSRALLETARVVASA</sequence>
<dbReference type="Proteomes" id="UP000474061">
    <property type="component" value="Unassembled WGS sequence"/>
</dbReference>
<reference evidence="1" key="2">
    <citation type="journal article" date="2020" name="Appl. Environ. Microbiol.">
        <title>Multiple intercontinental introductions associated with the emergence of a plant pathogen in Europe.</title>
        <authorList>
            <person name="Landa B.B."/>
            <person name="Castillo A.I."/>
            <person name="Giampetruzzi A."/>
            <person name="Kahn A."/>
            <person name="Roman-Ecija M."/>
            <person name="Velasco-Amo M.P."/>
            <person name="Navas-Cortes J.A."/>
            <person name="Marco-Noales E."/>
            <person name="Barbe S."/>
            <person name="Moralejo E."/>
            <person name="Coletta-Filho H.D."/>
            <person name="Saldarelli P."/>
            <person name="Saponari M."/>
            <person name="Almeida R.P.P."/>
        </authorList>
    </citation>
    <scope>NUCLEOTIDE SEQUENCE</scope>
    <source>
        <strain evidence="1">XYL1981</strain>
    </source>
</reference>
<accession>A0A9Q4ME15</accession>
<dbReference type="AlphaFoldDB" id="A0A9Q4ME15"/>
<feature type="non-terminal residue" evidence="1">
    <location>
        <position position="1"/>
    </location>
</feature>
<proteinExistence type="predicted"/>